<evidence type="ECO:0000313" key="2">
    <source>
        <dbReference type="EMBL" id="GBE79877.1"/>
    </source>
</evidence>
<dbReference type="EMBL" id="BFAD01000002">
    <property type="protein sequence ID" value="GBE79877.1"/>
    <property type="molecule type" value="Genomic_DNA"/>
</dbReference>
<gene>
    <name evidence="2" type="ORF">SCP_0210790</name>
</gene>
<dbReference type="GeneID" id="38776794"/>
<protein>
    <submittedName>
        <fullName evidence="2">Uncharacterized protein</fullName>
    </submittedName>
</protein>
<proteinExistence type="predicted"/>
<dbReference type="InParanoid" id="A0A401GCJ6"/>
<sequence length="1235" mass="140105">MPEVVVFPSPDTSSPVPQESGDGLYANGFHNNATSDSLVTGVSVSTTDDDRVMGTLTVVSTEINKQRSSSKVEQALNALDDKVTTIQGQETLATTLYAPIKAAVALEAVSNIKQSIEDGISSFLDGMPVLMNALDEVAKLHPFVGVAVLAFKAVYTLETKRRANDNKIIALYVEMKDMIAVLIQLKTVKDEEDVGPDGVTLKGRLQNLVKKTADDMKNCANTCDAYSKMKLLAKVLKGPLWEGTLTNFGIIFTKRRTEFEFALSIHIGRGVDKANRKLDNLAQELKERTDMLLQFMQSYVPLEQRELVALVQKKGGTKAVMDNENVLKELNSYESRRPTKTGDTQNQASLGHARTSKDDFEELKSDLRHDPAAAAINNFQTFERKFAIQQRQLIEEVDRVVTRESDRVIQSVTSGPHDKVVDRDLYNVWKEMAWRGSVKARHFVLALRDYYQEKADNKSRMESAFETVPTSDPDAWALEYLSVKRLQPIVDAFDDDASGFITVAEANKLIAIRPLDWSLLHWIAYWAVGWQINATIYVGRINELLGKMFAIKGEIHAANGRCVDQYLDTVWTGITKLTYSIPPLSSSDDIQARFKSHMDAEEERIRRNLEAIRHDIDDVETLPLITGPGRIEKNIFPLIYLLLKRDFEIMRLCRTKVVNRDELWDCADSLKWVFDALQARHDELEDIFRQQKLDLNQQFKTICAELFDFWHDPTTFFSRSNLRSFEFPTYLYKDEEEAQDIRPEDILNYPLDEDYPYDCAAYEISDPEVETDGDHKAEGHLKALVGRWHVVLAEGDEYPCQCMFVFDVHVSADGQSIEGSGKTSEGTAYAISGATETDSDGQISYHFTQKYTARFSTKCFCGHLNEECTTLQGVWGYGSADGSNDDFVMSRLAPEVLTYRPSPRQFAENRIKALWKFVLSAVEGQVRRQIWSWSHFKQRRDIRKRYVQLLIRKWDFGRLLEGDEEDELTRCRKTLTPAEARFYETLYNFRLRVTPVHLGVSCDNCHGIIGGTRTVCIDCDTDTTVDFCDDERCLSAEVQRSDLTSPHLPSHAVYKVRRVVHQREFGPVDREARVALQNARAAFKDAVEVQKERTEGSAKEDDRTAKMVNDKLKCLVCKKRVTQPCWFCMTCWDVYICLDCDPKDGITIDGHDQSHPLVRCQEEVAVKESLTVEQRMEALESKFGTVDGKIAQVDEKVAQVDERLLRIEQLLQTMHLTMSASSPSTAVSSSAEKTK</sequence>
<feature type="region of interest" description="Disordered" evidence="1">
    <location>
        <begin position="331"/>
        <end position="355"/>
    </location>
</feature>
<evidence type="ECO:0000256" key="1">
    <source>
        <dbReference type="SAM" id="MobiDB-lite"/>
    </source>
</evidence>
<name>A0A401GCJ6_9APHY</name>
<accession>A0A401GCJ6</accession>
<dbReference type="Proteomes" id="UP000287166">
    <property type="component" value="Unassembled WGS sequence"/>
</dbReference>
<feature type="region of interest" description="Disordered" evidence="1">
    <location>
        <begin position="1"/>
        <end position="20"/>
    </location>
</feature>
<evidence type="ECO:0000313" key="3">
    <source>
        <dbReference type="Proteomes" id="UP000287166"/>
    </source>
</evidence>
<dbReference type="RefSeq" id="XP_027610790.1">
    <property type="nucleotide sequence ID" value="XM_027754989.1"/>
</dbReference>
<dbReference type="SUPFAM" id="SSF57850">
    <property type="entry name" value="RING/U-box"/>
    <property type="match status" value="2"/>
</dbReference>
<organism evidence="2 3">
    <name type="scientific">Sparassis crispa</name>
    <dbReference type="NCBI Taxonomy" id="139825"/>
    <lineage>
        <taxon>Eukaryota</taxon>
        <taxon>Fungi</taxon>
        <taxon>Dikarya</taxon>
        <taxon>Basidiomycota</taxon>
        <taxon>Agaricomycotina</taxon>
        <taxon>Agaricomycetes</taxon>
        <taxon>Polyporales</taxon>
        <taxon>Sparassidaceae</taxon>
        <taxon>Sparassis</taxon>
    </lineage>
</organism>
<dbReference type="AlphaFoldDB" id="A0A401GCJ6"/>
<comment type="caution">
    <text evidence="2">The sequence shown here is derived from an EMBL/GenBank/DDBJ whole genome shotgun (WGS) entry which is preliminary data.</text>
</comment>
<dbReference type="STRING" id="139825.A0A401GCJ6"/>
<keyword evidence="3" id="KW-1185">Reference proteome</keyword>
<dbReference type="OrthoDB" id="2122982at2759"/>
<reference evidence="2 3" key="1">
    <citation type="journal article" date="2018" name="Sci. Rep.">
        <title>Genome sequence of the cauliflower mushroom Sparassis crispa (Hanabiratake) and its association with beneficial usage.</title>
        <authorList>
            <person name="Kiyama R."/>
            <person name="Furutani Y."/>
            <person name="Kawaguchi K."/>
            <person name="Nakanishi T."/>
        </authorList>
    </citation>
    <scope>NUCLEOTIDE SEQUENCE [LARGE SCALE GENOMIC DNA]</scope>
</reference>